<dbReference type="InterPro" id="IPR013087">
    <property type="entry name" value="Znf_C2H2_type"/>
</dbReference>
<dbReference type="Proteomes" id="UP000504606">
    <property type="component" value="Unplaced"/>
</dbReference>
<evidence type="ECO:0000256" key="1">
    <source>
        <dbReference type="PROSITE-ProRule" id="PRU00042"/>
    </source>
</evidence>
<dbReference type="AlphaFoldDB" id="A0A6J1TDN5"/>
<sequence length="830" mass="94427">MKCFWCKEELPANFLALDLHCQLKHKNGDIYFYTCREGCNRAYGSLDSLKKHLHKIHLIDFYPSVSTVHNVTYQRNLETYTSPEHLMQHEYQATETDMPEASHHSVEEVLEPFKKCVVSLLAKLSGDKTLPRSYVQKFIFDVTSLLKCTSSIALRVTEVMKSCKASPTDIEEVHKLFQFLLNPFEELQSEYRRLKYFKSTEAYIAPQPYEIGSIKVMRRSKGTVNLKRRPVYGQHVNLPLMLTKFFELPDAFSSTIAYVNSLDLNEDDYIYNYVQCPSFKAKAAKFKNAGEVVLPLFAFFDDLELNKDLSPHSKKIGAFYAKVACLTPEFQSALSNIFLCLLFLSKYRTADYETQKKILKPLIEDLTLLEKQGILVNIPNVGCRRIYFVTGLILGDNSGLNSLGGFVNSFSKANHMCRRCKVHKIVMHFQCVEDSALLRNEANFLAAVAVKNKSLTGVKDDCALREIPSLEFPQDLSVDPFHDCEEGICHNLMLAVLRKMIPKCFTLKTLNERINVFDYGHNVTNKVPPISEEFASRDKLKMSGSEMTCFIRLFSLIIGECVPESDPYWKLYLKFREVFDIVKAKALPKNIDGILNTLVSELNSDYCTLTGKNLTFKGHVLVHYGSFIHNNGPVDHVSTIRYEAKHRDITKPAHVNSSRTDICLSSAIKHQLAFCYKFLAAESILPQTSFGSLDLTDISDVDALSGIHHLIPSDFLCNGSECLSCVWINLKGTKYVHGCVLFVNLMENSKPVFGQLEQILLSSSNQSDILFVFSYFVNSGFDSHFHAYHVSPTSPLRYSIIRPSDIFDPMPLHAHKVAFGELYIPLKYRF</sequence>
<dbReference type="RefSeq" id="XP_026290847.2">
    <property type="nucleotide sequence ID" value="XM_026435062.2"/>
</dbReference>
<keyword evidence="1" id="KW-0862">Zinc</keyword>
<gene>
    <name evidence="4" type="primary">LOC113215432</name>
</gene>
<dbReference type="GO" id="GO:0008270">
    <property type="term" value="F:zinc ion binding"/>
    <property type="evidence" value="ECO:0007669"/>
    <property type="project" value="UniProtKB-KW"/>
</dbReference>
<evidence type="ECO:0000313" key="4">
    <source>
        <dbReference type="RefSeq" id="XP_026290847.2"/>
    </source>
</evidence>
<evidence type="ECO:0000313" key="3">
    <source>
        <dbReference type="Proteomes" id="UP000504606"/>
    </source>
</evidence>
<keyword evidence="1" id="KW-0479">Metal-binding</keyword>
<dbReference type="OrthoDB" id="7961282at2759"/>
<organism evidence="3 4">
    <name type="scientific">Frankliniella occidentalis</name>
    <name type="common">Western flower thrips</name>
    <name type="synonym">Euthrips occidentalis</name>
    <dbReference type="NCBI Taxonomy" id="133901"/>
    <lineage>
        <taxon>Eukaryota</taxon>
        <taxon>Metazoa</taxon>
        <taxon>Ecdysozoa</taxon>
        <taxon>Arthropoda</taxon>
        <taxon>Hexapoda</taxon>
        <taxon>Insecta</taxon>
        <taxon>Pterygota</taxon>
        <taxon>Neoptera</taxon>
        <taxon>Paraneoptera</taxon>
        <taxon>Thysanoptera</taxon>
        <taxon>Terebrantia</taxon>
        <taxon>Thripoidea</taxon>
        <taxon>Thripidae</taxon>
        <taxon>Frankliniella</taxon>
    </lineage>
</organism>
<evidence type="ECO:0000259" key="2">
    <source>
        <dbReference type="PROSITE" id="PS50157"/>
    </source>
</evidence>
<keyword evidence="1" id="KW-0863">Zinc-finger</keyword>
<reference evidence="4" key="1">
    <citation type="submission" date="2025-08" db="UniProtKB">
        <authorList>
            <consortium name="RefSeq"/>
        </authorList>
    </citation>
    <scope>IDENTIFICATION</scope>
    <source>
        <tissue evidence="4">Whole organism</tissue>
    </source>
</reference>
<dbReference type="PROSITE" id="PS50157">
    <property type="entry name" value="ZINC_FINGER_C2H2_2"/>
    <property type="match status" value="1"/>
</dbReference>
<keyword evidence="3" id="KW-1185">Reference proteome</keyword>
<protein>
    <submittedName>
        <fullName evidence="4">Uncharacterized protein LOC113215432</fullName>
    </submittedName>
</protein>
<accession>A0A6J1TDN5</accession>
<dbReference type="PROSITE" id="PS00028">
    <property type="entry name" value="ZINC_FINGER_C2H2_1"/>
    <property type="match status" value="1"/>
</dbReference>
<proteinExistence type="predicted"/>
<dbReference type="GeneID" id="113215432"/>
<feature type="domain" description="C2H2-type" evidence="2">
    <location>
        <begin position="33"/>
        <end position="57"/>
    </location>
</feature>
<name>A0A6J1TDN5_FRAOC</name>
<dbReference type="KEGG" id="foc:113215432"/>